<dbReference type="PANTHER" id="PTHR15657">
    <property type="entry name" value="THYROID TRANSCRIPTION FACTOR 1-ASSOCIATED PROTEIN 26"/>
    <property type="match status" value="1"/>
</dbReference>
<evidence type="ECO:0000313" key="3">
    <source>
        <dbReference type="Proteomes" id="UP000323000"/>
    </source>
</evidence>
<dbReference type="Pfam" id="PF08524">
    <property type="entry name" value="rRNA_processing"/>
    <property type="match status" value="1"/>
</dbReference>
<evidence type="ECO:0000313" key="2">
    <source>
        <dbReference type="EMBL" id="TXG63516.1"/>
    </source>
</evidence>
<keyword evidence="3" id="KW-1185">Reference proteome</keyword>
<gene>
    <name evidence="2" type="ORF">EZV62_010510</name>
</gene>
<name>A0A5C7I4L9_9ROSI</name>
<dbReference type="AlphaFoldDB" id="A0A5C7I4L9"/>
<dbReference type="Proteomes" id="UP000323000">
    <property type="component" value="Chromosome 4"/>
</dbReference>
<dbReference type="EMBL" id="VAHF01000004">
    <property type="protein sequence ID" value="TXG63516.1"/>
    <property type="molecule type" value="Genomic_DNA"/>
</dbReference>
<comment type="caution">
    <text evidence="2">The sequence shown here is derived from an EMBL/GenBank/DDBJ whole genome shotgun (WGS) entry which is preliminary data.</text>
</comment>
<proteinExistence type="predicted"/>
<reference evidence="3" key="1">
    <citation type="journal article" date="2019" name="Gigascience">
        <title>De novo genome assembly of the endangered Acer yangbiense, a plant species with extremely small populations endemic to Yunnan Province, China.</title>
        <authorList>
            <person name="Yang J."/>
            <person name="Wariss H.M."/>
            <person name="Tao L."/>
            <person name="Zhang R."/>
            <person name="Yun Q."/>
            <person name="Hollingsworth P."/>
            <person name="Dao Z."/>
            <person name="Luo G."/>
            <person name="Guo H."/>
            <person name="Ma Y."/>
            <person name="Sun W."/>
        </authorList>
    </citation>
    <scope>NUCLEOTIDE SEQUENCE [LARGE SCALE GENOMIC DNA]</scope>
    <source>
        <strain evidence="3">cv. Malutang</strain>
    </source>
</reference>
<feature type="region of interest" description="Disordered" evidence="1">
    <location>
        <begin position="167"/>
        <end position="188"/>
    </location>
</feature>
<protein>
    <recommendedName>
        <fullName evidence="4">rRNA-processing protein FYV7</fullName>
    </recommendedName>
</protein>
<dbReference type="OrthoDB" id="1928808at2759"/>
<dbReference type="InterPro" id="IPR013730">
    <property type="entry name" value="Fyv7/TAP26"/>
</dbReference>
<accession>A0A5C7I4L9</accession>
<evidence type="ECO:0000256" key="1">
    <source>
        <dbReference type="SAM" id="MobiDB-lite"/>
    </source>
</evidence>
<evidence type="ECO:0008006" key="4">
    <source>
        <dbReference type="Google" id="ProtNLM"/>
    </source>
</evidence>
<dbReference type="PANTHER" id="PTHR15657:SF1">
    <property type="entry name" value="THYROID TRANSCRIPTION FACTOR 1-ASSOCIATED PROTEIN 26"/>
    <property type="match status" value="1"/>
</dbReference>
<sequence>MKQRDSKYEEKFGNINTFSMKKKKNMQRLGGTGLSLEAFANAKSVNNHHNPAFKKKQREFYKNAKFVNKYKKSVKQLSHPNDVSSAAVRHVEFEKHKYQISIRFVLMNVMYIVVNFNGYFIDQSQTEDGNKKNMKNKKKKKPTMEILYEKKHEEEEKARIEREAMIKAKKEGREKAEARRKSTRDKMFKKTRYGQPVMKYRIEHLLETIQGSGKNSVDKNT</sequence>
<organism evidence="2 3">
    <name type="scientific">Acer yangbiense</name>
    <dbReference type="NCBI Taxonomy" id="1000413"/>
    <lineage>
        <taxon>Eukaryota</taxon>
        <taxon>Viridiplantae</taxon>
        <taxon>Streptophyta</taxon>
        <taxon>Embryophyta</taxon>
        <taxon>Tracheophyta</taxon>
        <taxon>Spermatophyta</taxon>
        <taxon>Magnoliopsida</taxon>
        <taxon>eudicotyledons</taxon>
        <taxon>Gunneridae</taxon>
        <taxon>Pentapetalae</taxon>
        <taxon>rosids</taxon>
        <taxon>malvids</taxon>
        <taxon>Sapindales</taxon>
        <taxon>Sapindaceae</taxon>
        <taxon>Hippocastanoideae</taxon>
        <taxon>Acereae</taxon>
        <taxon>Acer</taxon>
    </lineage>
</organism>
<dbReference type="GO" id="GO:0005634">
    <property type="term" value="C:nucleus"/>
    <property type="evidence" value="ECO:0007669"/>
    <property type="project" value="TreeGrafter"/>
</dbReference>